<proteinExistence type="predicted"/>
<dbReference type="HOGENOM" id="CLU_3260666_0_0_1"/>
<keyword evidence="2" id="KW-1185">Reference proteome</keyword>
<organism evidence="1 2">
    <name type="scientific">Leptosphaeria maculans (strain JN3 / isolate v23.1.3 / race Av1-4-5-6-7-8)</name>
    <name type="common">Blackleg fungus</name>
    <name type="synonym">Phoma lingam</name>
    <dbReference type="NCBI Taxonomy" id="985895"/>
    <lineage>
        <taxon>Eukaryota</taxon>
        <taxon>Fungi</taxon>
        <taxon>Dikarya</taxon>
        <taxon>Ascomycota</taxon>
        <taxon>Pezizomycotina</taxon>
        <taxon>Dothideomycetes</taxon>
        <taxon>Pleosporomycetidae</taxon>
        <taxon>Pleosporales</taxon>
        <taxon>Pleosporineae</taxon>
        <taxon>Leptosphaeriaceae</taxon>
        <taxon>Plenodomus</taxon>
        <taxon>Plenodomus lingam/Leptosphaeria maculans species complex</taxon>
    </lineage>
</organism>
<evidence type="ECO:0000313" key="1">
    <source>
        <dbReference type="EMBL" id="CBX90488.1"/>
    </source>
</evidence>
<evidence type="ECO:0000313" key="2">
    <source>
        <dbReference type="Proteomes" id="UP000002668"/>
    </source>
</evidence>
<name>E4ZGR8_LEPMJ</name>
<reference evidence="2" key="1">
    <citation type="journal article" date="2011" name="Nat. Commun.">
        <title>Effector diversification within compartments of the Leptosphaeria maculans genome affected by Repeat-Induced Point mutations.</title>
        <authorList>
            <person name="Rouxel T."/>
            <person name="Grandaubert J."/>
            <person name="Hane J.K."/>
            <person name="Hoede C."/>
            <person name="van de Wouw A.P."/>
            <person name="Couloux A."/>
            <person name="Dominguez V."/>
            <person name="Anthouard V."/>
            <person name="Bally P."/>
            <person name="Bourras S."/>
            <person name="Cozijnsen A.J."/>
            <person name="Ciuffetti L.M."/>
            <person name="Degrave A."/>
            <person name="Dilmaghani A."/>
            <person name="Duret L."/>
            <person name="Fudal I."/>
            <person name="Goodwin S.B."/>
            <person name="Gout L."/>
            <person name="Glaser N."/>
            <person name="Linglin J."/>
            <person name="Kema G.H.J."/>
            <person name="Lapalu N."/>
            <person name="Lawrence C.B."/>
            <person name="May K."/>
            <person name="Meyer M."/>
            <person name="Ollivier B."/>
            <person name="Poulain J."/>
            <person name="Schoch C.L."/>
            <person name="Simon A."/>
            <person name="Spatafora J.W."/>
            <person name="Stachowiak A."/>
            <person name="Turgeon B.G."/>
            <person name="Tyler B.M."/>
            <person name="Vincent D."/>
            <person name="Weissenbach J."/>
            <person name="Amselem J."/>
            <person name="Quesneville H."/>
            <person name="Oliver R.P."/>
            <person name="Wincker P."/>
            <person name="Balesdent M.-H."/>
            <person name="Howlett B.J."/>
        </authorList>
    </citation>
    <scope>NUCLEOTIDE SEQUENCE [LARGE SCALE GENOMIC DNA]</scope>
    <source>
        <strain evidence="2">JN3 / isolate v23.1.3 / race Av1-4-5-6-7-8</strain>
    </source>
</reference>
<dbReference type="InParanoid" id="E4ZGR8"/>
<dbReference type="Proteomes" id="UP000002668">
    <property type="component" value="Genome"/>
</dbReference>
<sequence length="42" mass="4857">MTLQMNEKNMASSSTRFDAYQTSVEVQLPYRRQSWAGEVCRG</sequence>
<accession>E4ZGR8</accession>
<dbReference type="EMBL" id="FP929064">
    <property type="protein sequence ID" value="CBX90488.1"/>
    <property type="molecule type" value="Genomic_DNA"/>
</dbReference>
<dbReference type="AlphaFoldDB" id="E4ZGR8"/>
<protein>
    <submittedName>
        <fullName evidence="1">Uncharacterized protein</fullName>
    </submittedName>
</protein>
<dbReference type="VEuPathDB" id="FungiDB:LEMA_uP066140.1"/>
<gene>
    <name evidence="1" type="ORF">LEMA_uP066140.1</name>
</gene>